<dbReference type="HOGENOM" id="CLU_003041_15_2_1"/>
<evidence type="ECO:0000256" key="4">
    <source>
        <dbReference type="ARBA" id="ARBA00022801"/>
    </source>
</evidence>
<keyword evidence="6 9" id="KW-0067">ATP-binding</keyword>
<proteinExistence type="inferred from homology"/>
<protein>
    <recommendedName>
        <fullName evidence="10">ATP-dependent RNA helicase</fullName>
        <ecNumber evidence="10">3.6.4.13</ecNumber>
    </recommendedName>
</protein>
<dbReference type="VEuPathDB" id="FungiDB:CTRG_02653"/>
<dbReference type="AlphaFoldDB" id="C5M8D1"/>
<dbReference type="GO" id="GO:0005524">
    <property type="term" value="F:ATP binding"/>
    <property type="evidence" value="ECO:0007669"/>
    <property type="project" value="UniProtKB-UniRule"/>
</dbReference>
<reference evidence="15 16" key="1">
    <citation type="journal article" date="2009" name="Nature">
        <title>Evolution of pathogenicity and sexual reproduction in eight Candida genomes.</title>
        <authorList>
            <person name="Butler G."/>
            <person name="Rasmussen M.D."/>
            <person name="Lin M.F."/>
            <person name="Santos M.A."/>
            <person name="Sakthikumar S."/>
            <person name="Munro C.A."/>
            <person name="Rheinbay E."/>
            <person name="Grabherr M."/>
            <person name="Forche A."/>
            <person name="Reedy J.L."/>
            <person name="Agrafioti I."/>
            <person name="Arnaud M.B."/>
            <person name="Bates S."/>
            <person name="Brown A.J."/>
            <person name="Brunke S."/>
            <person name="Costanzo M.C."/>
            <person name="Fitzpatrick D.A."/>
            <person name="de Groot P.W."/>
            <person name="Harris D."/>
            <person name="Hoyer L.L."/>
            <person name="Hube B."/>
            <person name="Klis F.M."/>
            <person name="Kodira C."/>
            <person name="Lennard N."/>
            <person name="Logue M.E."/>
            <person name="Martin R."/>
            <person name="Neiman A.M."/>
            <person name="Nikolaou E."/>
            <person name="Quail M.A."/>
            <person name="Quinn J."/>
            <person name="Santos M.C."/>
            <person name="Schmitzberger F.F."/>
            <person name="Sherlock G."/>
            <person name="Shah P."/>
            <person name="Silverstein K.A."/>
            <person name="Skrzypek M.S."/>
            <person name="Soll D."/>
            <person name="Staggs R."/>
            <person name="Stansfield I."/>
            <person name="Stumpf M.P."/>
            <person name="Sudbery P.E."/>
            <person name="Srikantha T."/>
            <person name="Zeng Q."/>
            <person name="Berman J."/>
            <person name="Berriman M."/>
            <person name="Heitman J."/>
            <person name="Gow N.A."/>
            <person name="Lorenz M.C."/>
            <person name="Birren B.W."/>
            <person name="Kellis M."/>
            <person name="Cuomo C.A."/>
        </authorList>
    </citation>
    <scope>NUCLEOTIDE SEQUENCE [LARGE SCALE GENOMIC DNA]</scope>
    <source>
        <strain evidence="16">ATCC MYA-3404 / T1</strain>
    </source>
</reference>
<gene>
    <name evidence="15" type="ORF">CTRG_02653</name>
</gene>
<comment type="subcellular location">
    <subcellularLocation>
        <location evidence="1">Nucleus</location>
        <location evidence="1">Nucleolus</location>
    </subcellularLocation>
</comment>
<organism evidence="15 16">
    <name type="scientific">Candida tropicalis (strain ATCC MYA-3404 / T1)</name>
    <name type="common">Yeast</name>
    <dbReference type="NCBI Taxonomy" id="294747"/>
    <lineage>
        <taxon>Eukaryota</taxon>
        <taxon>Fungi</taxon>
        <taxon>Dikarya</taxon>
        <taxon>Ascomycota</taxon>
        <taxon>Saccharomycotina</taxon>
        <taxon>Pichiomycetes</taxon>
        <taxon>Debaryomycetaceae</taxon>
        <taxon>Candida/Lodderomyces clade</taxon>
        <taxon>Candida</taxon>
    </lineage>
</organism>
<dbReference type="InterPro" id="IPR000629">
    <property type="entry name" value="RNA-helicase_DEAD-box_CS"/>
</dbReference>
<dbReference type="InterPro" id="IPR011545">
    <property type="entry name" value="DEAD/DEAH_box_helicase_dom"/>
</dbReference>
<feature type="domain" description="DEAD-box RNA helicase Q" evidence="14">
    <location>
        <begin position="171"/>
        <end position="199"/>
    </location>
</feature>
<evidence type="ECO:0000313" key="15">
    <source>
        <dbReference type="EMBL" id="EER33835.1"/>
    </source>
</evidence>
<keyword evidence="4 9" id="KW-0378">Hydrolase</keyword>
<evidence type="ECO:0000256" key="10">
    <source>
        <dbReference type="RuleBase" id="RU365068"/>
    </source>
</evidence>
<dbReference type="PROSITE" id="PS51195">
    <property type="entry name" value="Q_MOTIF"/>
    <property type="match status" value="1"/>
</dbReference>
<evidence type="ECO:0000256" key="3">
    <source>
        <dbReference type="ARBA" id="ARBA00022741"/>
    </source>
</evidence>
<dbReference type="OrthoDB" id="3370at2759"/>
<dbReference type="GO" id="GO:0003724">
    <property type="term" value="F:RNA helicase activity"/>
    <property type="evidence" value="ECO:0007669"/>
    <property type="project" value="UniProtKB-EC"/>
</dbReference>
<dbReference type="PROSITE" id="PS51192">
    <property type="entry name" value="HELICASE_ATP_BIND_1"/>
    <property type="match status" value="1"/>
</dbReference>
<feature type="domain" description="Helicase ATP-binding" evidence="12">
    <location>
        <begin position="213"/>
        <end position="395"/>
    </location>
</feature>
<dbReference type="InterPro" id="IPR001650">
    <property type="entry name" value="Helicase_C-like"/>
</dbReference>
<keyword evidence="2" id="KW-0698">rRNA processing</keyword>
<dbReference type="PROSITE" id="PS51194">
    <property type="entry name" value="HELICASE_CTER"/>
    <property type="match status" value="1"/>
</dbReference>
<dbReference type="Pfam" id="PF00270">
    <property type="entry name" value="DEAD"/>
    <property type="match status" value="1"/>
</dbReference>
<evidence type="ECO:0000259" key="12">
    <source>
        <dbReference type="PROSITE" id="PS51192"/>
    </source>
</evidence>
<evidence type="ECO:0000256" key="11">
    <source>
        <dbReference type="SAM" id="MobiDB-lite"/>
    </source>
</evidence>
<keyword evidence="3 9" id="KW-0547">Nucleotide-binding</keyword>
<dbReference type="GO" id="GO:0005730">
    <property type="term" value="C:nucleolus"/>
    <property type="evidence" value="ECO:0007669"/>
    <property type="project" value="UniProtKB-SubCell"/>
</dbReference>
<dbReference type="EC" id="3.6.4.13" evidence="10"/>
<comment type="catalytic activity">
    <reaction evidence="10">
        <text>ATP + H2O = ADP + phosphate + H(+)</text>
        <dbReference type="Rhea" id="RHEA:13065"/>
        <dbReference type="ChEBI" id="CHEBI:15377"/>
        <dbReference type="ChEBI" id="CHEBI:15378"/>
        <dbReference type="ChEBI" id="CHEBI:30616"/>
        <dbReference type="ChEBI" id="CHEBI:43474"/>
        <dbReference type="ChEBI" id="CHEBI:456216"/>
        <dbReference type="EC" id="3.6.4.13"/>
    </reaction>
</comment>
<dbReference type="GO" id="GO:0003723">
    <property type="term" value="F:RNA binding"/>
    <property type="evidence" value="ECO:0007669"/>
    <property type="project" value="UniProtKB-UniRule"/>
</dbReference>
<dbReference type="InterPro" id="IPR027417">
    <property type="entry name" value="P-loop_NTPase"/>
</dbReference>
<dbReference type="GO" id="GO:0016787">
    <property type="term" value="F:hydrolase activity"/>
    <property type="evidence" value="ECO:0007669"/>
    <property type="project" value="UniProtKB-KW"/>
</dbReference>
<evidence type="ECO:0000259" key="13">
    <source>
        <dbReference type="PROSITE" id="PS51194"/>
    </source>
</evidence>
<evidence type="ECO:0000256" key="2">
    <source>
        <dbReference type="ARBA" id="ARBA00022552"/>
    </source>
</evidence>
<dbReference type="STRING" id="294747.C5M8D1"/>
<keyword evidence="16" id="KW-1185">Reference proteome</keyword>
<comment type="domain">
    <text evidence="10">The Q motif is unique to and characteristic of the DEAD box family of RNA helicases and controls ATP binding and hydrolysis.</text>
</comment>
<evidence type="ECO:0000259" key="14">
    <source>
        <dbReference type="PROSITE" id="PS51195"/>
    </source>
</evidence>
<evidence type="ECO:0000256" key="7">
    <source>
        <dbReference type="ARBA" id="ARBA00022884"/>
    </source>
</evidence>
<dbReference type="Proteomes" id="UP000002037">
    <property type="component" value="Unassembled WGS sequence"/>
</dbReference>
<evidence type="ECO:0000256" key="6">
    <source>
        <dbReference type="ARBA" id="ARBA00022840"/>
    </source>
</evidence>
<dbReference type="GO" id="GO:0006364">
    <property type="term" value="P:rRNA processing"/>
    <property type="evidence" value="ECO:0007669"/>
    <property type="project" value="UniProtKB-KW"/>
</dbReference>
<dbReference type="eggNOG" id="KOG0350">
    <property type="taxonomic scope" value="Eukaryota"/>
</dbReference>
<feature type="domain" description="Helicase C-terminal" evidence="13">
    <location>
        <begin position="432"/>
        <end position="587"/>
    </location>
</feature>
<dbReference type="CDD" id="cd17956">
    <property type="entry name" value="DEADc_DDX51"/>
    <property type="match status" value="1"/>
</dbReference>
<dbReference type="SUPFAM" id="SSF52540">
    <property type="entry name" value="P-loop containing nucleoside triphosphate hydrolases"/>
    <property type="match status" value="1"/>
</dbReference>
<dbReference type="SMART" id="SM00487">
    <property type="entry name" value="DEXDc"/>
    <property type="match status" value="1"/>
</dbReference>
<accession>C5M8D1</accession>
<evidence type="ECO:0000256" key="1">
    <source>
        <dbReference type="ARBA" id="ARBA00004604"/>
    </source>
</evidence>
<dbReference type="PROSITE" id="PS00039">
    <property type="entry name" value="DEAD_ATP_HELICASE"/>
    <property type="match status" value="1"/>
</dbReference>
<feature type="short sequence motif" description="Q motif" evidence="8">
    <location>
        <begin position="171"/>
        <end position="199"/>
    </location>
</feature>
<keyword evidence="5 9" id="KW-0347">Helicase</keyword>
<evidence type="ECO:0000313" key="16">
    <source>
        <dbReference type="Proteomes" id="UP000002037"/>
    </source>
</evidence>
<dbReference type="KEGG" id="ctp:CTRG_02653"/>
<dbReference type="GeneID" id="8297376"/>
<feature type="region of interest" description="Disordered" evidence="11">
    <location>
        <begin position="1"/>
        <end position="144"/>
    </location>
</feature>
<keyword evidence="7 10" id="KW-0694">RNA-binding</keyword>
<dbReference type="SMART" id="SM00490">
    <property type="entry name" value="HELICc"/>
    <property type="match status" value="1"/>
</dbReference>
<dbReference type="InterPro" id="IPR014014">
    <property type="entry name" value="RNA_helicase_DEAD_Q_motif"/>
</dbReference>
<dbReference type="PANTHER" id="PTHR24031">
    <property type="entry name" value="RNA HELICASE"/>
    <property type="match status" value="1"/>
</dbReference>
<evidence type="ECO:0000256" key="8">
    <source>
        <dbReference type="PROSITE-ProRule" id="PRU00552"/>
    </source>
</evidence>
<dbReference type="Gene3D" id="3.40.50.300">
    <property type="entry name" value="P-loop containing nucleotide triphosphate hydrolases"/>
    <property type="match status" value="2"/>
</dbReference>
<sequence length="608" mass="68598">MSTVKSSSPPQPMFSQRYDPDEENEPQNKLNNSKDSHTRKRKLSHDESSSDESSEESSSDEGSDEEENKQDEDNMDIDDSSTLNNSKEQDPDYIRRHKSIFNKFKQSTTGTTEEDPEETKEQKEETIETQDLAPLPQPELPRDRKLSSMSTHMKNLDWLTEPQYISPSDTKPFNEFQLSPFMINNLENMGFSSAFAVQVSVLDMMIPEIKAHKLMPDPFGDILVNASTGSGKTLAYSIPIIESLHKRVVPRVRAIILVPTKPLINQVKATFLQLSSGTNLQVMALKNDISINDEKQLLKNSIPDIIVSTPGRLVEHLIGDSISLSSLQYLVIDEADRLLNQSFQNWSQILLDRMNSAINISEEWRLPVQKMVFSATLTTDAGKLSSLKFFKPRLIIVNDSKQLVNEIFTVPNTLSEYKIHLGVAKNSLKPLILARFLISKGKLSNVLIFTKSNESSIRLAELLTILFKKLSIDINVSFINSTNNRTAVRTKILKQFSSQGINILIATDLIARGIDLTSITDVINYDLPNSSREYVHRVGRTARANQVGYAYSFCFGKGENSWFTTLIKDVSRKGEVENIDLPVNDLISDSDEEAYQWSLQQLQQQVKG</sequence>
<dbReference type="RefSeq" id="XP_002548356.1">
    <property type="nucleotide sequence ID" value="XM_002548310.1"/>
</dbReference>
<dbReference type="CDD" id="cd18787">
    <property type="entry name" value="SF2_C_DEAD"/>
    <property type="match status" value="1"/>
</dbReference>
<evidence type="ECO:0000256" key="5">
    <source>
        <dbReference type="ARBA" id="ARBA00022806"/>
    </source>
</evidence>
<evidence type="ECO:0000256" key="9">
    <source>
        <dbReference type="RuleBase" id="RU000492"/>
    </source>
</evidence>
<comment type="similarity">
    <text evidence="9">Belongs to the DEAD box helicase family.</text>
</comment>
<dbReference type="InterPro" id="IPR014001">
    <property type="entry name" value="Helicase_ATP-bd"/>
</dbReference>
<comment type="function">
    <text evidence="10">RNA helicase.</text>
</comment>
<feature type="compositionally biased region" description="Acidic residues" evidence="11">
    <location>
        <begin position="49"/>
        <end position="79"/>
    </location>
</feature>
<dbReference type="Pfam" id="PF00271">
    <property type="entry name" value="Helicase_C"/>
    <property type="match status" value="1"/>
</dbReference>
<name>C5M8D1_CANTT</name>
<dbReference type="EMBL" id="GG692397">
    <property type="protein sequence ID" value="EER33835.1"/>
    <property type="molecule type" value="Genomic_DNA"/>
</dbReference>